<evidence type="ECO:0000313" key="6">
    <source>
        <dbReference type="EMBL" id="HJC67788.1"/>
    </source>
</evidence>
<evidence type="ECO:0000256" key="4">
    <source>
        <dbReference type="ARBA" id="ARBA00023163"/>
    </source>
</evidence>
<dbReference type="InterPro" id="IPR036390">
    <property type="entry name" value="WH_DNA-bd_sf"/>
</dbReference>
<dbReference type="Pfam" id="PF03466">
    <property type="entry name" value="LysR_substrate"/>
    <property type="match status" value="1"/>
</dbReference>
<protein>
    <submittedName>
        <fullName evidence="6">LysR family transcriptional regulator</fullName>
    </submittedName>
</protein>
<dbReference type="PRINTS" id="PR00039">
    <property type="entry name" value="HTHLYSR"/>
</dbReference>
<dbReference type="CDD" id="cd05466">
    <property type="entry name" value="PBP2_LTTR_substrate"/>
    <property type="match status" value="1"/>
</dbReference>
<organism evidence="6 7">
    <name type="scientific">Candidatus Enterocloster excrementigallinarum</name>
    <dbReference type="NCBI Taxonomy" id="2838558"/>
    <lineage>
        <taxon>Bacteria</taxon>
        <taxon>Bacillati</taxon>
        <taxon>Bacillota</taxon>
        <taxon>Clostridia</taxon>
        <taxon>Lachnospirales</taxon>
        <taxon>Lachnospiraceae</taxon>
        <taxon>Enterocloster</taxon>
    </lineage>
</organism>
<evidence type="ECO:0000313" key="7">
    <source>
        <dbReference type="Proteomes" id="UP000823863"/>
    </source>
</evidence>
<comment type="caution">
    <text evidence="6">The sequence shown here is derived from an EMBL/GenBank/DDBJ whole genome shotgun (WGS) entry which is preliminary data.</text>
</comment>
<dbReference type="FunFam" id="1.10.10.10:FF:000001">
    <property type="entry name" value="LysR family transcriptional regulator"/>
    <property type="match status" value="1"/>
</dbReference>
<evidence type="ECO:0000256" key="3">
    <source>
        <dbReference type="ARBA" id="ARBA00023125"/>
    </source>
</evidence>
<comment type="similarity">
    <text evidence="1">Belongs to the LysR transcriptional regulatory family.</text>
</comment>
<dbReference type="AlphaFoldDB" id="A0A9D2PUY5"/>
<name>A0A9D2PUY5_9FIRM</name>
<keyword evidence="2" id="KW-0805">Transcription regulation</keyword>
<evidence type="ECO:0000256" key="1">
    <source>
        <dbReference type="ARBA" id="ARBA00009437"/>
    </source>
</evidence>
<reference evidence="6" key="1">
    <citation type="journal article" date="2021" name="PeerJ">
        <title>Extensive microbial diversity within the chicken gut microbiome revealed by metagenomics and culture.</title>
        <authorList>
            <person name="Gilroy R."/>
            <person name="Ravi A."/>
            <person name="Getino M."/>
            <person name="Pursley I."/>
            <person name="Horton D.L."/>
            <person name="Alikhan N.F."/>
            <person name="Baker D."/>
            <person name="Gharbi K."/>
            <person name="Hall N."/>
            <person name="Watson M."/>
            <person name="Adriaenssens E.M."/>
            <person name="Foster-Nyarko E."/>
            <person name="Jarju S."/>
            <person name="Secka A."/>
            <person name="Antonio M."/>
            <person name="Oren A."/>
            <person name="Chaudhuri R.R."/>
            <person name="La Ragione R."/>
            <person name="Hildebrand F."/>
            <person name="Pallen M.J."/>
        </authorList>
    </citation>
    <scope>NUCLEOTIDE SEQUENCE</scope>
    <source>
        <strain evidence="6">CHK198-12963</strain>
    </source>
</reference>
<evidence type="ECO:0000256" key="2">
    <source>
        <dbReference type="ARBA" id="ARBA00023015"/>
    </source>
</evidence>
<dbReference type="GO" id="GO:0003677">
    <property type="term" value="F:DNA binding"/>
    <property type="evidence" value="ECO:0007669"/>
    <property type="project" value="UniProtKB-KW"/>
</dbReference>
<sequence>MQFKEQVYVLTLEKYRNFSKAAEELGISQPALSTFLTNLERSLGTQLFNRSAKPMSLTDAGELYVRKARQVMRLKDEFDLELAHLVKGRSARIHVGVQHIRAPHIVPPLMMAQHQSFSNLEIILHEGPGEDLYKMLREGQLDLLFANTRGDQPGWDALPLFNERLLLVVPHDHPMAEKANKTSGPYPWIDISLFRNDHFVLLPESYSIRYYMDQLFHQEGWFPKDFAVYSQTEVSLRMISASCGVGFVLESYLSYFQLPKPVMAFSVGNPPVQTEFAAVYPREQYHSIQFRQLLDMISFLFSDLKKT</sequence>
<dbReference type="Gene3D" id="3.40.190.290">
    <property type="match status" value="1"/>
</dbReference>
<dbReference type="InterPro" id="IPR036388">
    <property type="entry name" value="WH-like_DNA-bd_sf"/>
</dbReference>
<dbReference type="PANTHER" id="PTHR30126">
    <property type="entry name" value="HTH-TYPE TRANSCRIPTIONAL REGULATOR"/>
    <property type="match status" value="1"/>
</dbReference>
<gene>
    <name evidence="6" type="ORF">H9931_13935</name>
</gene>
<keyword evidence="3" id="KW-0238">DNA-binding</keyword>
<dbReference type="Proteomes" id="UP000823863">
    <property type="component" value="Unassembled WGS sequence"/>
</dbReference>
<dbReference type="GO" id="GO:0003700">
    <property type="term" value="F:DNA-binding transcription factor activity"/>
    <property type="evidence" value="ECO:0007669"/>
    <property type="project" value="InterPro"/>
</dbReference>
<keyword evidence="4" id="KW-0804">Transcription</keyword>
<dbReference type="Gene3D" id="1.10.10.10">
    <property type="entry name" value="Winged helix-like DNA-binding domain superfamily/Winged helix DNA-binding domain"/>
    <property type="match status" value="1"/>
</dbReference>
<dbReference type="InterPro" id="IPR005119">
    <property type="entry name" value="LysR_subst-bd"/>
</dbReference>
<evidence type="ECO:0000259" key="5">
    <source>
        <dbReference type="PROSITE" id="PS50931"/>
    </source>
</evidence>
<accession>A0A9D2PUY5</accession>
<reference evidence="6" key="2">
    <citation type="submission" date="2021-04" db="EMBL/GenBank/DDBJ databases">
        <authorList>
            <person name="Gilroy R."/>
        </authorList>
    </citation>
    <scope>NUCLEOTIDE SEQUENCE</scope>
    <source>
        <strain evidence="6">CHK198-12963</strain>
    </source>
</reference>
<proteinExistence type="inferred from homology"/>
<feature type="domain" description="HTH lysR-type" evidence="5">
    <location>
        <begin position="1"/>
        <end position="58"/>
    </location>
</feature>
<dbReference type="PROSITE" id="PS50931">
    <property type="entry name" value="HTH_LYSR"/>
    <property type="match status" value="1"/>
</dbReference>
<dbReference type="SUPFAM" id="SSF46785">
    <property type="entry name" value="Winged helix' DNA-binding domain"/>
    <property type="match status" value="1"/>
</dbReference>
<dbReference type="InterPro" id="IPR000847">
    <property type="entry name" value="LysR_HTH_N"/>
</dbReference>
<dbReference type="EMBL" id="DWWB01000085">
    <property type="protein sequence ID" value="HJC67788.1"/>
    <property type="molecule type" value="Genomic_DNA"/>
</dbReference>
<dbReference type="SUPFAM" id="SSF53850">
    <property type="entry name" value="Periplasmic binding protein-like II"/>
    <property type="match status" value="1"/>
</dbReference>
<dbReference type="Pfam" id="PF00126">
    <property type="entry name" value="HTH_1"/>
    <property type="match status" value="1"/>
</dbReference>